<feature type="compositionally biased region" description="Acidic residues" evidence="1">
    <location>
        <begin position="577"/>
        <end position="591"/>
    </location>
</feature>
<sequence>MSDHTRYNQPDRGTENWDVPLNENFADLGTEVVGDVDSWEDLPESEDVSASSNGQWPVYRVLEADVLVRVTEDDHRIIGGLGSSDRPLPSTHVNHVHTAARDADAIVWQDEDGAYHADNRDETLYSGDEFTDAVQSALDSLTDGRTTKEKVVVACSGTMGPHEWDGDVLAIDIPSYTILDFRGTIHVEDEDEALIRPLRALNAEEIEIPRVQIVGNPRSAFWFRNVWNVTFGHIDVRMPEESYIDSIGGGVRIDGFADGRGDDAVRCTDIQVDSAYFENVAGHAFETYSVDRIQIGQVIANGTASGCGVLLNDTQDATVGEVVGKDIDVGGGYAAFRLANGCSDVTCGQVVARNCARGVFTVSESSNATVNSVNIDGTTSHGILIQDGENVSINGGVVKNTGDEGVRIDSRSSDQHRPAQGVSVSNLRIVDEREEPEMPYGINVTEGPRDGPDTSNVRLVNNDVRDSGVDGGINVEPTSTIVRDNVGDGIASGTVTLESGDSPAATVEDVAGDGGASLELRATVVETPDAAFSYEHRFEYNGSGWDLVLEWGTDPGEDLEVDYIVDQPQALIGREESADDGEDEDEGEEVPEFDHDSSPGIVDSFEAGELDGSYEGTTGSYEVTDAEPVAHGEYSLKSTVDGPEGERIMSFDGLDRYPAAGTTFSAKVGIQSTETGNAGFAWGAWDLDNYYFARLWRSGEDDFRFQIYNFHTGEELVGDSQGALEANVFYEIVVDWAADGTEMTVTLNDPDGEQLAQHTVTGLDPDVTGGGVGTRGSGLLDEIQILE</sequence>
<feature type="region of interest" description="Disordered" evidence="1">
    <location>
        <begin position="1"/>
        <end position="20"/>
    </location>
</feature>
<organism evidence="2 3">
    <name type="scientific">Natronoglomus mannanivorans</name>
    <dbReference type="NCBI Taxonomy" id="2979990"/>
    <lineage>
        <taxon>Archaea</taxon>
        <taxon>Methanobacteriati</taxon>
        <taxon>Methanobacteriota</taxon>
        <taxon>Stenosarchaea group</taxon>
        <taxon>Halobacteria</taxon>
        <taxon>Halobacteriales</taxon>
        <taxon>Natrialbaceae</taxon>
        <taxon>Natronoglomus</taxon>
    </lineage>
</organism>
<dbReference type="AlphaFoldDB" id="A0AAP3E2I5"/>
<dbReference type="SMART" id="SM00710">
    <property type="entry name" value="PbH1"/>
    <property type="match status" value="5"/>
</dbReference>
<feature type="region of interest" description="Disordered" evidence="1">
    <location>
        <begin position="575"/>
        <end position="620"/>
    </location>
</feature>
<evidence type="ECO:0000313" key="2">
    <source>
        <dbReference type="EMBL" id="MCU4742400.1"/>
    </source>
</evidence>
<comment type="caution">
    <text evidence="2">The sequence shown here is derived from an EMBL/GenBank/DDBJ whole genome shotgun (WGS) entry which is preliminary data.</text>
</comment>
<dbReference type="InterPro" id="IPR011050">
    <property type="entry name" value="Pectin_lyase_fold/virulence"/>
</dbReference>
<feature type="region of interest" description="Disordered" evidence="1">
    <location>
        <begin position="395"/>
        <end position="422"/>
    </location>
</feature>
<reference evidence="2" key="1">
    <citation type="submission" date="2022-09" db="EMBL/GenBank/DDBJ databases">
        <title>Enrichment on poylsaccharides allowed isolation of novel metabolic and taxonomic groups of Haloarchaea.</title>
        <authorList>
            <person name="Sorokin D.Y."/>
            <person name="Elcheninov A.G."/>
            <person name="Khizhniak T.V."/>
            <person name="Kolganova T.V."/>
            <person name="Kublanov I.V."/>
        </authorList>
    </citation>
    <scope>NUCLEOTIDE SEQUENCE</scope>
    <source>
        <strain evidence="2">AArc-xg1-1</strain>
    </source>
</reference>
<accession>A0AAP3E2I5</accession>
<gene>
    <name evidence="2" type="ORF">OB960_13440</name>
</gene>
<dbReference type="RefSeq" id="WP_338004223.1">
    <property type="nucleotide sequence ID" value="NZ_JAOPKA010000008.1"/>
</dbReference>
<protein>
    <submittedName>
        <fullName evidence="2">Right-handed parallel beta-helix repeat-containing protein</fullName>
    </submittedName>
</protein>
<name>A0AAP3E2I5_9EURY</name>
<feature type="compositionally biased region" description="Basic and acidic residues" evidence="1">
    <location>
        <begin position="401"/>
        <end position="417"/>
    </location>
</feature>
<dbReference type="EMBL" id="JAOPKA010000008">
    <property type="protein sequence ID" value="MCU4742400.1"/>
    <property type="molecule type" value="Genomic_DNA"/>
</dbReference>
<dbReference type="Gene3D" id="2.160.20.10">
    <property type="entry name" value="Single-stranded right-handed beta-helix, Pectin lyase-like"/>
    <property type="match status" value="1"/>
</dbReference>
<dbReference type="SUPFAM" id="SSF51126">
    <property type="entry name" value="Pectin lyase-like"/>
    <property type="match status" value="1"/>
</dbReference>
<proteinExistence type="predicted"/>
<dbReference type="InterPro" id="IPR006626">
    <property type="entry name" value="PbH1"/>
</dbReference>
<evidence type="ECO:0000256" key="1">
    <source>
        <dbReference type="SAM" id="MobiDB-lite"/>
    </source>
</evidence>
<dbReference type="InterPro" id="IPR012334">
    <property type="entry name" value="Pectin_lyas_fold"/>
</dbReference>
<dbReference type="Proteomes" id="UP001321018">
    <property type="component" value="Unassembled WGS sequence"/>
</dbReference>
<evidence type="ECO:0000313" key="3">
    <source>
        <dbReference type="Proteomes" id="UP001321018"/>
    </source>
</evidence>